<protein>
    <submittedName>
        <fullName evidence="1">Alcohol dehydrogenase</fullName>
    </submittedName>
</protein>
<dbReference type="EMBL" id="SRPG01000680">
    <property type="protein sequence ID" value="TGN32227.1"/>
    <property type="molecule type" value="Genomic_DNA"/>
</dbReference>
<evidence type="ECO:0000313" key="2">
    <source>
        <dbReference type="Proteomes" id="UP000297972"/>
    </source>
</evidence>
<evidence type="ECO:0000313" key="1">
    <source>
        <dbReference type="EMBL" id="TGN32227.1"/>
    </source>
</evidence>
<reference evidence="1 2" key="1">
    <citation type="submission" date="2019-03" db="EMBL/GenBank/DDBJ databases">
        <authorList>
            <person name="Li J."/>
        </authorList>
    </citation>
    <scope>NUCLEOTIDE SEQUENCE [LARGE SCALE GENOMIC DNA]</scope>
    <source>
        <strain evidence="1 2">3058</strain>
    </source>
</reference>
<keyword evidence="2" id="KW-1185">Reference proteome</keyword>
<sequence length="50" mass="5277">MKAQVTLLREAGAARPYTDSRPLEIVEATVQDPGPGELLIKMAAAGLCHS</sequence>
<dbReference type="Proteomes" id="UP000297972">
    <property type="component" value="Unassembled WGS sequence"/>
</dbReference>
<feature type="non-terminal residue" evidence="1">
    <location>
        <position position="50"/>
    </location>
</feature>
<dbReference type="AlphaFoldDB" id="A0A4Z1C525"/>
<accession>A0A4Z1C525</accession>
<dbReference type="SUPFAM" id="SSF50129">
    <property type="entry name" value="GroES-like"/>
    <property type="match status" value="1"/>
</dbReference>
<dbReference type="InterPro" id="IPR011032">
    <property type="entry name" value="GroES-like_sf"/>
</dbReference>
<gene>
    <name evidence="1" type="ORF">E4L95_23710</name>
</gene>
<comment type="caution">
    <text evidence="1">The sequence shown here is derived from an EMBL/GenBank/DDBJ whole genome shotgun (WGS) entry which is preliminary data.</text>
</comment>
<organism evidence="1 2">
    <name type="scientific">Paracoccus liaowanqingii</name>
    <dbReference type="NCBI Taxonomy" id="2560053"/>
    <lineage>
        <taxon>Bacteria</taxon>
        <taxon>Pseudomonadati</taxon>
        <taxon>Pseudomonadota</taxon>
        <taxon>Alphaproteobacteria</taxon>
        <taxon>Rhodobacterales</taxon>
        <taxon>Paracoccaceae</taxon>
        <taxon>Paracoccus</taxon>
    </lineage>
</organism>
<proteinExistence type="predicted"/>
<dbReference type="Gene3D" id="3.90.180.10">
    <property type="entry name" value="Medium-chain alcohol dehydrogenases, catalytic domain"/>
    <property type="match status" value="1"/>
</dbReference>
<name>A0A4Z1C525_9RHOB</name>